<dbReference type="GO" id="GO:0032259">
    <property type="term" value="P:methylation"/>
    <property type="evidence" value="ECO:0007669"/>
    <property type="project" value="UniProtKB-KW"/>
</dbReference>
<dbReference type="SUPFAM" id="SSF75217">
    <property type="entry name" value="alpha/beta knot"/>
    <property type="match status" value="1"/>
</dbReference>
<organism evidence="5 6">
    <name type="scientific">Tribonema minus</name>
    <dbReference type="NCBI Taxonomy" id="303371"/>
    <lineage>
        <taxon>Eukaryota</taxon>
        <taxon>Sar</taxon>
        <taxon>Stramenopiles</taxon>
        <taxon>Ochrophyta</taxon>
        <taxon>PX clade</taxon>
        <taxon>Xanthophyceae</taxon>
        <taxon>Tribonematales</taxon>
        <taxon>Tribonemataceae</taxon>
        <taxon>Tribonema</taxon>
    </lineage>
</organism>
<feature type="domain" description="RNA 2-O ribose methyltransferase substrate binding" evidence="4">
    <location>
        <begin position="45"/>
        <end position="122"/>
    </location>
</feature>
<dbReference type="Proteomes" id="UP000664859">
    <property type="component" value="Unassembled WGS sequence"/>
</dbReference>
<dbReference type="OrthoDB" id="270651at2759"/>
<name>A0A835Z4A7_9STRA</name>
<dbReference type="CDD" id="cd18095">
    <property type="entry name" value="SpoU-like_rRNA-MTase"/>
    <property type="match status" value="1"/>
</dbReference>
<keyword evidence="6" id="KW-1185">Reference proteome</keyword>
<evidence type="ECO:0000256" key="3">
    <source>
        <dbReference type="ARBA" id="ARBA00022679"/>
    </source>
</evidence>
<dbReference type="EMBL" id="JAFCMP010000113">
    <property type="protein sequence ID" value="KAG5186178.1"/>
    <property type="molecule type" value="Genomic_DNA"/>
</dbReference>
<dbReference type="Gene3D" id="3.40.1280.10">
    <property type="match status" value="1"/>
</dbReference>
<dbReference type="GO" id="GO:0008173">
    <property type="term" value="F:RNA methyltransferase activity"/>
    <property type="evidence" value="ECO:0007669"/>
    <property type="project" value="InterPro"/>
</dbReference>
<evidence type="ECO:0000256" key="1">
    <source>
        <dbReference type="ARBA" id="ARBA00007228"/>
    </source>
</evidence>
<accession>A0A835Z4A7</accession>
<dbReference type="InterPro" id="IPR051259">
    <property type="entry name" value="rRNA_Methyltransferase"/>
</dbReference>
<reference evidence="5" key="1">
    <citation type="submission" date="2021-02" db="EMBL/GenBank/DDBJ databases">
        <title>First Annotated Genome of the Yellow-green Alga Tribonema minus.</title>
        <authorList>
            <person name="Mahan K.M."/>
        </authorList>
    </citation>
    <scope>NUCLEOTIDE SEQUENCE</scope>
    <source>
        <strain evidence="5">UTEX B ZZ1240</strain>
    </source>
</reference>
<dbReference type="PANTHER" id="PTHR43191:SF2">
    <property type="entry name" value="RRNA METHYLTRANSFERASE 3, MITOCHONDRIAL"/>
    <property type="match status" value="1"/>
</dbReference>
<evidence type="ECO:0000313" key="5">
    <source>
        <dbReference type="EMBL" id="KAG5186178.1"/>
    </source>
</evidence>
<dbReference type="InterPro" id="IPR001537">
    <property type="entry name" value="SpoU_MeTrfase"/>
</dbReference>
<dbReference type="SMART" id="SM00967">
    <property type="entry name" value="SpoU_sub_bind"/>
    <property type="match status" value="1"/>
</dbReference>
<dbReference type="Pfam" id="PF00588">
    <property type="entry name" value="SpoU_methylase"/>
    <property type="match status" value="1"/>
</dbReference>
<keyword evidence="3 5" id="KW-0808">Transferase</keyword>
<keyword evidence="2 5" id="KW-0489">Methyltransferase</keyword>
<dbReference type="Gene3D" id="3.30.1330.30">
    <property type="match status" value="1"/>
</dbReference>
<dbReference type="GO" id="GO:0005737">
    <property type="term" value="C:cytoplasm"/>
    <property type="evidence" value="ECO:0007669"/>
    <property type="project" value="UniProtKB-ARBA"/>
</dbReference>
<dbReference type="InterPro" id="IPR029028">
    <property type="entry name" value="Alpha/beta_knot_MTases"/>
</dbReference>
<dbReference type="Pfam" id="PF22435">
    <property type="entry name" value="MRM3-like_sub_bind"/>
    <property type="match status" value="1"/>
</dbReference>
<proteinExistence type="inferred from homology"/>
<dbReference type="AlphaFoldDB" id="A0A835Z4A7"/>
<dbReference type="SUPFAM" id="SSF55315">
    <property type="entry name" value="L30e-like"/>
    <property type="match status" value="1"/>
</dbReference>
<evidence type="ECO:0000256" key="2">
    <source>
        <dbReference type="ARBA" id="ARBA00022603"/>
    </source>
</evidence>
<dbReference type="GO" id="GO:0003723">
    <property type="term" value="F:RNA binding"/>
    <property type="evidence" value="ECO:0007669"/>
    <property type="project" value="InterPro"/>
</dbReference>
<comment type="caution">
    <text evidence="5">The sequence shown here is derived from an EMBL/GenBank/DDBJ whole genome shotgun (WGS) entry which is preliminary data.</text>
</comment>
<comment type="similarity">
    <text evidence="1">Belongs to the class IV-like SAM-binding methyltransferase superfamily. RNA methyltransferase TrmH family.</text>
</comment>
<sequence>MRSTEAFELWRPPGSGDLLDITSPTNPRIKTLHKRKSRDSEGRVLVEGCRLVTDALKAGLSPDLVLVSPEALASPGGSALSALLQRLSSDVVCLASGDCVARACDTVSPQGVVAVVARPLLPLPETVRLALVLDGVSDPGNMGTMVRTAAALGVDAVVMTGACVDLWSPKALRASMGAAFRVPSVATGTWRETRELLQARGLALYAADGGAATAHWEVPWSKPSALVVGSEAEGLSQAAREDLDRGVITGIRIPLSNGVESLNAAVAGAIVLGEAQRQRQHGVNT</sequence>
<dbReference type="GO" id="GO:0006396">
    <property type="term" value="P:RNA processing"/>
    <property type="evidence" value="ECO:0007669"/>
    <property type="project" value="InterPro"/>
</dbReference>
<dbReference type="InterPro" id="IPR053888">
    <property type="entry name" value="MRM3-like_sub_bind"/>
</dbReference>
<gene>
    <name evidence="5" type="ORF">JKP88DRAFT_348193</name>
</gene>
<protein>
    <submittedName>
        <fullName evidence="5">tRNA/rRNA methyltransferase</fullName>
    </submittedName>
</protein>
<dbReference type="InterPro" id="IPR029026">
    <property type="entry name" value="tRNA_m1G_MTases_N"/>
</dbReference>
<dbReference type="PANTHER" id="PTHR43191">
    <property type="entry name" value="RRNA METHYLTRANSFERASE 3"/>
    <property type="match status" value="1"/>
</dbReference>
<dbReference type="InterPro" id="IPR013123">
    <property type="entry name" value="SpoU_subst-bd"/>
</dbReference>
<evidence type="ECO:0000259" key="4">
    <source>
        <dbReference type="SMART" id="SM00967"/>
    </source>
</evidence>
<evidence type="ECO:0000313" key="6">
    <source>
        <dbReference type="Proteomes" id="UP000664859"/>
    </source>
</evidence>
<dbReference type="InterPro" id="IPR029064">
    <property type="entry name" value="Ribosomal_eL30-like_sf"/>
</dbReference>